<dbReference type="GO" id="GO:0005524">
    <property type="term" value="F:ATP binding"/>
    <property type="evidence" value="ECO:0007669"/>
    <property type="project" value="InterPro"/>
</dbReference>
<dbReference type="PANTHER" id="PTHR44167">
    <property type="entry name" value="OVARIAN-SPECIFIC SERINE/THREONINE-PROTEIN KINASE LOK-RELATED"/>
    <property type="match status" value="1"/>
</dbReference>
<sequence>MAPSSLSMDSPGTDIQKTHTTEIKGQSGRQYTIEHVLQDKGSLLGRVLLATDGNEKFVLKEIPRHNYELRLNIYRRLGSCPYVRGLEDTAPDQSMFVFRHLKENLLGLVQKNLPISTTKRILRDALQGLAAMHDKDIVHNDIKPNNILINVADGPHGIVVERTQLTDLEDSAYCPPPGNLNGAQLGNWMWRSPEAHATGPMNKPSDIFAFAIVCIYALTKRVIFSVLEEELEEDIEPLAVVLERQISYFGDPEAYNDFLQYLHNADPENPWIAIFQFTHTSFKAEYPREPFCLWQDEVIDEDFRDLIVKMTNFNPEKRITAREALEHEWFINV</sequence>
<feature type="region of interest" description="Disordered" evidence="1">
    <location>
        <begin position="1"/>
        <end position="24"/>
    </location>
</feature>
<evidence type="ECO:0000313" key="3">
    <source>
        <dbReference type="EMBL" id="RVX68573.1"/>
    </source>
</evidence>
<name>A0A438MZG3_EXOME</name>
<dbReference type="PANTHER" id="PTHR44167:SF24">
    <property type="entry name" value="SERINE_THREONINE-PROTEIN KINASE CHK2"/>
    <property type="match status" value="1"/>
</dbReference>
<dbReference type="PROSITE" id="PS50011">
    <property type="entry name" value="PROTEIN_KINASE_DOM"/>
    <property type="match status" value="1"/>
</dbReference>
<gene>
    <name evidence="3" type="ORF">B0A52_07997</name>
</gene>
<dbReference type="InterPro" id="IPR000719">
    <property type="entry name" value="Prot_kinase_dom"/>
</dbReference>
<reference evidence="3 4" key="1">
    <citation type="submission" date="2017-03" db="EMBL/GenBank/DDBJ databases">
        <title>Genomes of endolithic fungi from Antarctica.</title>
        <authorList>
            <person name="Coleine C."/>
            <person name="Masonjones S."/>
            <person name="Stajich J.E."/>
        </authorList>
    </citation>
    <scope>NUCLEOTIDE SEQUENCE [LARGE SCALE GENOMIC DNA]</scope>
    <source>
        <strain evidence="3 4">CCFEE 6314</strain>
    </source>
</reference>
<dbReference type="GO" id="GO:0005634">
    <property type="term" value="C:nucleus"/>
    <property type="evidence" value="ECO:0007669"/>
    <property type="project" value="TreeGrafter"/>
</dbReference>
<dbReference type="InterPro" id="IPR011009">
    <property type="entry name" value="Kinase-like_dom_sf"/>
</dbReference>
<feature type="domain" description="Protein kinase" evidence="2">
    <location>
        <begin position="1"/>
        <end position="330"/>
    </location>
</feature>
<dbReference type="SMART" id="SM00220">
    <property type="entry name" value="S_TKc"/>
    <property type="match status" value="1"/>
</dbReference>
<dbReference type="Pfam" id="PF00069">
    <property type="entry name" value="Pkinase"/>
    <property type="match status" value="1"/>
</dbReference>
<dbReference type="InterPro" id="IPR008271">
    <property type="entry name" value="Ser/Thr_kinase_AS"/>
</dbReference>
<dbReference type="OrthoDB" id="4148386at2759"/>
<dbReference type="EMBL" id="NAJM01000037">
    <property type="protein sequence ID" value="RVX68573.1"/>
    <property type="molecule type" value="Genomic_DNA"/>
</dbReference>
<dbReference type="Proteomes" id="UP000288859">
    <property type="component" value="Unassembled WGS sequence"/>
</dbReference>
<evidence type="ECO:0000259" key="2">
    <source>
        <dbReference type="PROSITE" id="PS50011"/>
    </source>
</evidence>
<dbReference type="AlphaFoldDB" id="A0A438MZG3"/>
<dbReference type="GO" id="GO:0044773">
    <property type="term" value="P:mitotic DNA damage checkpoint signaling"/>
    <property type="evidence" value="ECO:0007669"/>
    <property type="project" value="TreeGrafter"/>
</dbReference>
<organism evidence="3 4">
    <name type="scientific">Exophiala mesophila</name>
    <name type="common">Black yeast-like fungus</name>
    <dbReference type="NCBI Taxonomy" id="212818"/>
    <lineage>
        <taxon>Eukaryota</taxon>
        <taxon>Fungi</taxon>
        <taxon>Dikarya</taxon>
        <taxon>Ascomycota</taxon>
        <taxon>Pezizomycotina</taxon>
        <taxon>Eurotiomycetes</taxon>
        <taxon>Chaetothyriomycetidae</taxon>
        <taxon>Chaetothyriales</taxon>
        <taxon>Herpotrichiellaceae</taxon>
        <taxon>Exophiala</taxon>
    </lineage>
</organism>
<comment type="caution">
    <text evidence="3">The sequence shown here is derived from an EMBL/GenBank/DDBJ whole genome shotgun (WGS) entry which is preliminary data.</text>
</comment>
<evidence type="ECO:0000256" key="1">
    <source>
        <dbReference type="SAM" id="MobiDB-lite"/>
    </source>
</evidence>
<accession>A0A438MZG3</accession>
<dbReference type="Gene3D" id="1.10.510.10">
    <property type="entry name" value="Transferase(Phosphotransferase) domain 1"/>
    <property type="match status" value="1"/>
</dbReference>
<dbReference type="SUPFAM" id="SSF56112">
    <property type="entry name" value="Protein kinase-like (PK-like)"/>
    <property type="match status" value="1"/>
</dbReference>
<dbReference type="GO" id="GO:0004674">
    <property type="term" value="F:protein serine/threonine kinase activity"/>
    <property type="evidence" value="ECO:0007669"/>
    <property type="project" value="TreeGrafter"/>
</dbReference>
<protein>
    <recommendedName>
        <fullName evidence="2">Protein kinase domain-containing protein</fullName>
    </recommendedName>
</protein>
<proteinExistence type="predicted"/>
<evidence type="ECO:0000313" key="4">
    <source>
        <dbReference type="Proteomes" id="UP000288859"/>
    </source>
</evidence>
<dbReference type="PROSITE" id="PS00108">
    <property type="entry name" value="PROTEIN_KINASE_ST"/>
    <property type="match status" value="1"/>
</dbReference>
<feature type="compositionally biased region" description="Polar residues" evidence="1">
    <location>
        <begin position="1"/>
        <end position="15"/>
    </location>
</feature>